<evidence type="ECO:0000256" key="1">
    <source>
        <dbReference type="ARBA" id="ARBA00022801"/>
    </source>
</evidence>
<organism evidence="4 5">
    <name type="scientific">Botryosphaeria dothidea</name>
    <dbReference type="NCBI Taxonomy" id="55169"/>
    <lineage>
        <taxon>Eukaryota</taxon>
        <taxon>Fungi</taxon>
        <taxon>Dikarya</taxon>
        <taxon>Ascomycota</taxon>
        <taxon>Pezizomycotina</taxon>
        <taxon>Dothideomycetes</taxon>
        <taxon>Dothideomycetes incertae sedis</taxon>
        <taxon>Botryosphaeriales</taxon>
        <taxon>Botryosphaeriaceae</taxon>
        <taxon>Botryosphaeria</taxon>
    </lineage>
</organism>
<feature type="signal peptide" evidence="2">
    <location>
        <begin position="1"/>
        <end position="28"/>
    </location>
</feature>
<dbReference type="SMART" id="SM00939">
    <property type="entry name" value="PepX_C"/>
    <property type="match status" value="1"/>
</dbReference>
<dbReference type="Gene3D" id="2.60.120.260">
    <property type="entry name" value="Galactose-binding domain-like"/>
    <property type="match status" value="1"/>
</dbReference>
<dbReference type="InterPro" id="IPR005674">
    <property type="entry name" value="CocE/Ser_esterase"/>
</dbReference>
<accession>A0A8H4J1D5</accession>
<comment type="caution">
    <text evidence="4">The sequence shown here is derived from an EMBL/GenBank/DDBJ whole genome shotgun (WGS) entry which is preliminary data.</text>
</comment>
<sequence length="639" mass="69433">MVVGTMWSSSGVIITAVALLAQTPLAISNDTNGGRIVNSTLPIYNDDAYPVVFRQAMPLNASRARYPGFKPSNTTLKAGTLRREGAKPLPVDIVFERDVAVTLRDGTVIYTDVFRPATNEKAPVLVAWSPYGKEVGGQWLDDVTNRSSVPLSSVSELQKFEAPDPAYWVAHGYAVLNPDARGSGMSGGDITYWGRQMAQDGYDFVAFSGNSFLAASQWFIAAEQPPHLAAIAPWEGLSDLFRDVTNRGGIAQLGFIESVGTTFSGRGLVEDLARMMLTEQLITPYWEDKEARLERVQVPAYVVASYTNALHTHGTFEGFRRIQSAAKWLRVHNSYEWPDYYDEAHVQDLRKFFDYYLKNITDNGWDETPRVRMAVLDPGANDTLDRTAEDWPPQGIQTRSFFLAANGSLVNDNPAGEASVSYAVNGSSGGGGQAQFRYQVREPTEIVGYMKPRLWVEAVGSDDMELSVTVMKLAANGTAYTAAAASESTGPYATGYLRVSQRALDTARSTPSEPRLRHDREQRLRPGDVVPVDIPLWPIALRFRPGEQMAVTVAAAAITPASLDAGFGLAVVPVPADGATFEPGANVSVLLLGGDGDVPAFVDAQRVETPASRNRGTHVIHFGGAYDSHLLVPVNSTGF</sequence>
<dbReference type="SUPFAM" id="SSF53474">
    <property type="entry name" value="alpha/beta-Hydrolases"/>
    <property type="match status" value="1"/>
</dbReference>
<dbReference type="PANTHER" id="PTHR43056:SF10">
    <property type="entry name" value="COCE_NOND FAMILY, PUTATIVE (AFU_ORTHOLOGUE AFUA_7G00600)-RELATED"/>
    <property type="match status" value="1"/>
</dbReference>
<dbReference type="Gene3D" id="1.10.3020.20">
    <property type="match status" value="1"/>
</dbReference>
<evidence type="ECO:0000256" key="2">
    <source>
        <dbReference type="SAM" id="SignalP"/>
    </source>
</evidence>
<dbReference type="GO" id="GO:0008239">
    <property type="term" value="F:dipeptidyl-peptidase activity"/>
    <property type="evidence" value="ECO:0007669"/>
    <property type="project" value="InterPro"/>
</dbReference>
<gene>
    <name evidence="4" type="ORF">GTA08_BOTSDO12937</name>
</gene>
<keyword evidence="5" id="KW-1185">Reference proteome</keyword>
<dbReference type="InterPro" id="IPR008979">
    <property type="entry name" value="Galactose-bd-like_sf"/>
</dbReference>
<dbReference type="PANTHER" id="PTHR43056">
    <property type="entry name" value="PEPTIDASE S9 PROLYL OLIGOPEPTIDASE"/>
    <property type="match status" value="1"/>
</dbReference>
<dbReference type="InterPro" id="IPR000383">
    <property type="entry name" value="Xaa-Pro-like_dom"/>
</dbReference>
<dbReference type="Proteomes" id="UP000572817">
    <property type="component" value="Unassembled WGS sequence"/>
</dbReference>
<name>A0A8H4J1D5_9PEZI</name>
<dbReference type="NCBIfam" id="TIGR00976">
    <property type="entry name" value="CocE_NonD"/>
    <property type="match status" value="1"/>
</dbReference>
<dbReference type="AlphaFoldDB" id="A0A8H4J1D5"/>
<dbReference type="OrthoDB" id="2578740at2759"/>
<feature type="chain" id="PRO_5034748413" description="Xaa-Pro dipeptidyl-peptidase C-terminal domain-containing protein" evidence="2">
    <location>
        <begin position="29"/>
        <end position="639"/>
    </location>
</feature>
<dbReference type="Pfam" id="PF08530">
    <property type="entry name" value="PepX_C"/>
    <property type="match status" value="1"/>
</dbReference>
<dbReference type="Pfam" id="PF02129">
    <property type="entry name" value="Peptidase_S15"/>
    <property type="match status" value="1"/>
</dbReference>
<feature type="domain" description="Xaa-Pro dipeptidyl-peptidase C-terminal" evidence="3">
    <location>
        <begin position="350"/>
        <end position="591"/>
    </location>
</feature>
<reference evidence="4" key="1">
    <citation type="submission" date="2020-04" db="EMBL/GenBank/DDBJ databases">
        <title>Genome Assembly and Annotation of Botryosphaeria dothidea sdau 11-99, a Latent Pathogen of Apple Fruit Ring Rot in China.</title>
        <authorList>
            <person name="Yu C."/>
            <person name="Diao Y."/>
            <person name="Lu Q."/>
            <person name="Zhao J."/>
            <person name="Cui S."/>
            <person name="Peng C."/>
            <person name="He B."/>
            <person name="Liu H."/>
        </authorList>
    </citation>
    <scope>NUCLEOTIDE SEQUENCE [LARGE SCALE GENOMIC DNA]</scope>
    <source>
        <strain evidence="4">Sdau11-99</strain>
    </source>
</reference>
<keyword evidence="1" id="KW-0378">Hydrolase</keyword>
<proteinExistence type="predicted"/>
<protein>
    <recommendedName>
        <fullName evidence="3">Xaa-Pro dipeptidyl-peptidase C-terminal domain-containing protein</fullName>
    </recommendedName>
</protein>
<dbReference type="InterPro" id="IPR029058">
    <property type="entry name" value="AB_hydrolase_fold"/>
</dbReference>
<dbReference type="EMBL" id="WWBZ02000009">
    <property type="protein sequence ID" value="KAF4311435.1"/>
    <property type="molecule type" value="Genomic_DNA"/>
</dbReference>
<dbReference type="InterPro" id="IPR050585">
    <property type="entry name" value="Xaa-Pro_dipeptidyl-ppase/CocE"/>
</dbReference>
<dbReference type="SUPFAM" id="SSF49785">
    <property type="entry name" value="Galactose-binding domain-like"/>
    <property type="match status" value="1"/>
</dbReference>
<keyword evidence="2" id="KW-0732">Signal</keyword>
<evidence type="ECO:0000313" key="5">
    <source>
        <dbReference type="Proteomes" id="UP000572817"/>
    </source>
</evidence>
<evidence type="ECO:0000259" key="3">
    <source>
        <dbReference type="SMART" id="SM00939"/>
    </source>
</evidence>
<dbReference type="InterPro" id="IPR013736">
    <property type="entry name" value="Xaa-Pro_dipept_C"/>
</dbReference>
<dbReference type="Gene3D" id="3.40.50.1820">
    <property type="entry name" value="alpha/beta hydrolase"/>
    <property type="match status" value="1"/>
</dbReference>
<evidence type="ECO:0000313" key="4">
    <source>
        <dbReference type="EMBL" id="KAF4311435.1"/>
    </source>
</evidence>